<organism evidence="1 2">
    <name type="scientific">Mycobacterium paraffinicum</name>
    <dbReference type="NCBI Taxonomy" id="53378"/>
    <lineage>
        <taxon>Bacteria</taxon>
        <taxon>Bacillati</taxon>
        <taxon>Actinomycetota</taxon>
        <taxon>Actinomycetes</taxon>
        <taxon>Mycobacteriales</taxon>
        <taxon>Mycobacteriaceae</taxon>
        <taxon>Mycobacterium</taxon>
    </lineage>
</organism>
<evidence type="ECO:0000313" key="1">
    <source>
        <dbReference type="EMBL" id="GAA4537418.1"/>
    </source>
</evidence>
<sequence>MGAAALAVALMRSTGSPGEAPATTARYTPEESTAAHRKLCDAYSLASRAVQIETNGTSPERAGIAEINGAMMLDDAVNGAAGLSPSDRAAAVALARAYTNLAAVASLNDNLKWQPALNDANAKDAVMQKVCNGG</sequence>
<protein>
    <recommendedName>
        <fullName evidence="3">Haemophore haem-binding domain-containing protein</fullName>
    </recommendedName>
</protein>
<gene>
    <name evidence="1" type="ORF">GCM10023161_14310</name>
</gene>
<evidence type="ECO:0008006" key="3">
    <source>
        <dbReference type="Google" id="ProtNLM"/>
    </source>
</evidence>
<comment type="caution">
    <text evidence="1">The sequence shown here is derived from an EMBL/GenBank/DDBJ whole genome shotgun (WGS) entry which is preliminary data.</text>
</comment>
<keyword evidence="2" id="KW-1185">Reference proteome</keyword>
<accession>A0ABP8RFA2</accession>
<reference evidence="2" key="1">
    <citation type="journal article" date="2019" name="Int. J. Syst. Evol. Microbiol.">
        <title>The Global Catalogue of Microorganisms (GCM) 10K type strain sequencing project: providing services to taxonomists for standard genome sequencing and annotation.</title>
        <authorList>
            <consortium name="The Broad Institute Genomics Platform"/>
            <consortium name="The Broad Institute Genome Sequencing Center for Infectious Disease"/>
            <person name="Wu L."/>
            <person name="Ma J."/>
        </authorList>
    </citation>
    <scope>NUCLEOTIDE SEQUENCE [LARGE SCALE GENOMIC DNA]</scope>
    <source>
        <strain evidence="2">JCM 17782</strain>
    </source>
</reference>
<dbReference type="Proteomes" id="UP001501417">
    <property type="component" value="Unassembled WGS sequence"/>
</dbReference>
<name>A0ABP8RFA2_9MYCO</name>
<dbReference type="EMBL" id="BAABGF010000017">
    <property type="protein sequence ID" value="GAA4537418.1"/>
    <property type="molecule type" value="Genomic_DNA"/>
</dbReference>
<evidence type="ECO:0000313" key="2">
    <source>
        <dbReference type="Proteomes" id="UP001501417"/>
    </source>
</evidence>
<proteinExistence type="predicted"/>